<keyword evidence="1" id="KW-0175">Coiled coil</keyword>
<feature type="region of interest" description="Disordered" evidence="2">
    <location>
        <begin position="221"/>
        <end position="267"/>
    </location>
</feature>
<sequence>MERKADVKEIVNDAIAYENSLLSRGRSRALSTPSICRDDSTLKIKKEEDVGNLRDSERRSPPRFRRFPPPTKRRDRQTRGGSLSRSQHHRNRRREGSVFSRLGTIHRNRRNKGPRRRFRQRHKPYDSLSRSEDNLSVKVLQARKMALSIQEHREKTKIIEKKMNDEKNILDEVYARLRKLKRQKEDNERDRGNYECRFERLCAELRLKDIYWNGDFRAPIFKRPDDGPDDSSLLEESEEDGELLDDDDDDDEDEWSDDETFTDGPDD</sequence>
<feature type="compositionally biased region" description="Basic residues" evidence="2">
    <location>
        <begin position="61"/>
        <end position="76"/>
    </location>
</feature>
<evidence type="ECO:0000313" key="3">
    <source>
        <dbReference type="EMBL" id="CAG5103368.1"/>
    </source>
</evidence>
<proteinExistence type="predicted"/>
<feature type="compositionally biased region" description="Basic and acidic residues" evidence="2">
    <location>
        <begin position="36"/>
        <end position="60"/>
    </location>
</feature>
<name>A0ABN7SQ09_OIKDI</name>
<protein>
    <submittedName>
        <fullName evidence="3">Oidioi.mRNA.OKI2018_I69.chr1.g741.t1.cds</fullName>
    </submittedName>
</protein>
<keyword evidence="4" id="KW-1185">Reference proteome</keyword>
<dbReference type="Proteomes" id="UP001158576">
    <property type="component" value="Chromosome 1"/>
</dbReference>
<feature type="compositionally biased region" description="Basic residues" evidence="2">
    <location>
        <begin position="104"/>
        <end position="122"/>
    </location>
</feature>
<evidence type="ECO:0000256" key="2">
    <source>
        <dbReference type="SAM" id="MobiDB-lite"/>
    </source>
</evidence>
<gene>
    <name evidence="3" type="ORF">OKIOD_LOCUS9506</name>
</gene>
<accession>A0ABN7SQ09</accession>
<feature type="coiled-coil region" evidence="1">
    <location>
        <begin position="163"/>
        <end position="197"/>
    </location>
</feature>
<dbReference type="EMBL" id="OU015566">
    <property type="protein sequence ID" value="CAG5103368.1"/>
    <property type="molecule type" value="Genomic_DNA"/>
</dbReference>
<evidence type="ECO:0000256" key="1">
    <source>
        <dbReference type="SAM" id="Coils"/>
    </source>
</evidence>
<reference evidence="3 4" key="1">
    <citation type="submission" date="2021-04" db="EMBL/GenBank/DDBJ databases">
        <authorList>
            <person name="Bliznina A."/>
        </authorList>
    </citation>
    <scope>NUCLEOTIDE SEQUENCE [LARGE SCALE GENOMIC DNA]</scope>
</reference>
<feature type="compositionally biased region" description="Acidic residues" evidence="2">
    <location>
        <begin position="227"/>
        <end position="267"/>
    </location>
</feature>
<organism evidence="3 4">
    <name type="scientific">Oikopleura dioica</name>
    <name type="common">Tunicate</name>
    <dbReference type="NCBI Taxonomy" id="34765"/>
    <lineage>
        <taxon>Eukaryota</taxon>
        <taxon>Metazoa</taxon>
        <taxon>Chordata</taxon>
        <taxon>Tunicata</taxon>
        <taxon>Appendicularia</taxon>
        <taxon>Copelata</taxon>
        <taxon>Oikopleuridae</taxon>
        <taxon>Oikopleura</taxon>
    </lineage>
</organism>
<evidence type="ECO:0000313" key="4">
    <source>
        <dbReference type="Proteomes" id="UP001158576"/>
    </source>
</evidence>
<feature type="region of interest" description="Disordered" evidence="2">
    <location>
        <begin position="23"/>
        <end position="131"/>
    </location>
</feature>